<evidence type="ECO:0000313" key="2">
    <source>
        <dbReference type="Proteomes" id="UP000077245"/>
    </source>
</evidence>
<proteinExistence type="predicted"/>
<gene>
    <name evidence="1" type="ORF">MBCUR_15580</name>
</gene>
<keyword evidence="2" id="KW-1185">Reference proteome</keyword>
<dbReference type="STRING" id="49547.MBCUR_15580"/>
<accession>A0A165ZRS8</accession>
<evidence type="ECO:0000313" key="1">
    <source>
        <dbReference type="EMBL" id="KZX11078.1"/>
    </source>
</evidence>
<dbReference type="OrthoDB" id="78120at2157"/>
<comment type="caution">
    <text evidence="1">The sequence shown here is derived from an EMBL/GenBank/DDBJ whole genome shotgun (WGS) entry which is preliminary data.</text>
</comment>
<dbReference type="EMBL" id="LWMV01000195">
    <property type="protein sequence ID" value="KZX11078.1"/>
    <property type="molecule type" value="Genomic_DNA"/>
</dbReference>
<dbReference type="PATRIC" id="fig|49547.3.peg.1665"/>
<organism evidence="1 2">
    <name type="scientific">Methanobrevibacter curvatus</name>
    <dbReference type="NCBI Taxonomy" id="49547"/>
    <lineage>
        <taxon>Archaea</taxon>
        <taxon>Methanobacteriati</taxon>
        <taxon>Methanobacteriota</taxon>
        <taxon>Methanomada group</taxon>
        <taxon>Methanobacteria</taxon>
        <taxon>Methanobacteriales</taxon>
        <taxon>Methanobacteriaceae</taxon>
        <taxon>Methanobrevibacter</taxon>
    </lineage>
</organism>
<sequence length="65" mass="7761">MIMPDEILLDNYHNKGGHIHPKPEDHKREIKIQFNTQSENLNIVVNYINKNKKIIIKELIKELKE</sequence>
<reference evidence="1 2" key="1">
    <citation type="submission" date="2016-04" db="EMBL/GenBank/DDBJ databases">
        <title>Genome sequence of Methanobrevibacter curvatus DSM 11111.</title>
        <authorList>
            <person name="Poehlein A."/>
            <person name="Seedorf H."/>
            <person name="Daniel R."/>
        </authorList>
    </citation>
    <scope>NUCLEOTIDE SEQUENCE [LARGE SCALE GENOMIC DNA]</scope>
    <source>
        <strain evidence="1 2">DSM 11111</strain>
    </source>
</reference>
<dbReference type="AlphaFoldDB" id="A0A165ZRS8"/>
<dbReference type="Proteomes" id="UP000077245">
    <property type="component" value="Unassembled WGS sequence"/>
</dbReference>
<protein>
    <submittedName>
        <fullName evidence="1">Uncharacterized protein</fullName>
    </submittedName>
</protein>
<dbReference type="RefSeq" id="WP_067092277.1">
    <property type="nucleotide sequence ID" value="NZ_LWMV01000195.1"/>
</dbReference>
<name>A0A165ZRS8_9EURY</name>